<comment type="subcellular location">
    <subcellularLocation>
        <location evidence="1">Cell membrane</location>
        <topology evidence="1">Multi-pass membrane protein</topology>
    </subcellularLocation>
</comment>
<evidence type="ECO:0000256" key="7">
    <source>
        <dbReference type="SAM" id="Phobius"/>
    </source>
</evidence>
<keyword evidence="5 7" id="KW-1133">Transmembrane helix</keyword>
<feature type="transmembrane region" description="Helical" evidence="7">
    <location>
        <begin position="186"/>
        <end position="205"/>
    </location>
</feature>
<feature type="transmembrane region" description="Helical" evidence="7">
    <location>
        <begin position="39"/>
        <end position="65"/>
    </location>
</feature>
<dbReference type="GO" id="GO:0005886">
    <property type="term" value="C:plasma membrane"/>
    <property type="evidence" value="ECO:0007669"/>
    <property type="project" value="UniProtKB-SubCell"/>
</dbReference>
<dbReference type="PROSITE" id="PS00211">
    <property type="entry name" value="ABC_TRANSPORTER_1"/>
    <property type="match status" value="1"/>
</dbReference>
<dbReference type="GO" id="GO:0015421">
    <property type="term" value="F:ABC-type oligopeptide transporter activity"/>
    <property type="evidence" value="ECO:0007669"/>
    <property type="project" value="TreeGrafter"/>
</dbReference>
<sequence length="612" mass="68960">MLFERFEKLIDPFKEVPDEMPPNKILPFYWHYLKQVKGIFLCLLIVGFFASIIEVAFFNFLGKIVDYIQASSSPVNFFSDHRYELIWMAVVILLLRPLFFLIHDLLERQALTSNLVTLVRWQQHRYVLKQSLNFFHSDFAGTISSRIMQTGNSLRSSAISCVNAIWHVIIYIGSALFLFIEADWLLTIPLLIWLVAYVLTLIYFVPRTKQRSAISARARSKLMGCVVDSYTNITTLKLFAHTELEQDYAKKAMQEQTVAAQRSTRLVTAMSQVLCIINGLMITSTTALALWLWSNSLITIGAITLATGLVIRINNMSEWIMWVVNGVFEEFGIVQDGIRTISQPRTVQDKPNAKPLLVPQGNITFNHIYFSYDSKRPIYQDLNFSIQAGEKIGLVGPSGAGKSTLVNLLLRLYDLQGGSITIDNQNIAEVTQDSLRSQIGMVTQDTALLHRSIRENLLYGKPNATEEEMLHALRQAKADEFVLNLVDNDGGKGLDAKVGERGVKLSGGQRQRIAIARVLLKNAPILILDEATSALDSEVEAVIQESLEMLMKDKTVIAIAHRLSTIAKMDRLIVLNNSKIVETGTHQQLIKENGLYARLWQHQAGNFVGLDE</sequence>
<evidence type="ECO:0000313" key="10">
    <source>
        <dbReference type="EMBL" id="AZS50724.1"/>
    </source>
</evidence>
<dbReference type="EMBL" id="CP029822">
    <property type="protein sequence ID" value="AZS50724.1"/>
    <property type="molecule type" value="Genomic_DNA"/>
</dbReference>
<dbReference type="PROSITE" id="PS50929">
    <property type="entry name" value="ABC_TM1F"/>
    <property type="match status" value="1"/>
</dbReference>
<evidence type="ECO:0000256" key="3">
    <source>
        <dbReference type="ARBA" id="ARBA00022741"/>
    </source>
</evidence>
<keyword evidence="6 7" id="KW-0472">Membrane</keyword>
<feature type="transmembrane region" description="Helical" evidence="7">
    <location>
        <begin position="158"/>
        <end position="180"/>
    </location>
</feature>
<keyword evidence="2 7" id="KW-0812">Transmembrane</keyword>
<dbReference type="InterPro" id="IPR027417">
    <property type="entry name" value="P-loop_NTPase"/>
</dbReference>
<gene>
    <name evidence="10" type="ORF">DM558_07995</name>
</gene>
<organism evidence="10 11">
    <name type="scientific">Entomomonas moraniae</name>
    <dbReference type="NCBI Taxonomy" id="2213226"/>
    <lineage>
        <taxon>Bacteria</taxon>
        <taxon>Pseudomonadati</taxon>
        <taxon>Pseudomonadota</taxon>
        <taxon>Gammaproteobacteria</taxon>
        <taxon>Pseudomonadales</taxon>
        <taxon>Pseudomonadaceae</taxon>
        <taxon>Entomomonas</taxon>
    </lineage>
</organism>
<dbReference type="RefSeq" id="WP_127163286.1">
    <property type="nucleotide sequence ID" value="NZ_CP029822.1"/>
</dbReference>
<name>A0A3Q9JMF6_9GAMM</name>
<evidence type="ECO:0000256" key="2">
    <source>
        <dbReference type="ARBA" id="ARBA00022692"/>
    </source>
</evidence>
<dbReference type="Pfam" id="PF00005">
    <property type="entry name" value="ABC_tran"/>
    <property type="match status" value="1"/>
</dbReference>
<accession>A0A3Q9JMF6</accession>
<dbReference type="InterPro" id="IPR003593">
    <property type="entry name" value="AAA+_ATPase"/>
</dbReference>
<protein>
    <submittedName>
        <fullName evidence="10">ABC transporter ATP-binding protein</fullName>
    </submittedName>
</protein>
<dbReference type="Gene3D" id="3.40.50.300">
    <property type="entry name" value="P-loop containing nucleotide triphosphate hydrolases"/>
    <property type="match status" value="1"/>
</dbReference>
<dbReference type="KEGG" id="emo:DM558_07995"/>
<evidence type="ECO:0000259" key="8">
    <source>
        <dbReference type="PROSITE" id="PS50893"/>
    </source>
</evidence>
<dbReference type="FunFam" id="1.20.1560.10:FF:000070">
    <property type="entry name" value="Multidrug ABC transporter ATP-binding protein"/>
    <property type="match status" value="1"/>
</dbReference>
<evidence type="ECO:0000256" key="5">
    <source>
        <dbReference type="ARBA" id="ARBA00022989"/>
    </source>
</evidence>
<dbReference type="Gene3D" id="1.20.1560.10">
    <property type="entry name" value="ABC transporter type 1, transmembrane domain"/>
    <property type="match status" value="2"/>
</dbReference>
<dbReference type="InterPro" id="IPR036640">
    <property type="entry name" value="ABC1_TM_sf"/>
</dbReference>
<evidence type="ECO:0000313" key="11">
    <source>
        <dbReference type="Proteomes" id="UP000273143"/>
    </source>
</evidence>
<dbReference type="GO" id="GO:0005524">
    <property type="term" value="F:ATP binding"/>
    <property type="evidence" value="ECO:0007669"/>
    <property type="project" value="UniProtKB-KW"/>
</dbReference>
<dbReference type="Pfam" id="PF00664">
    <property type="entry name" value="ABC_membrane"/>
    <property type="match status" value="1"/>
</dbReference>
<dbReference type="SUPFAM" id="SSF52540">
    <property type="entry name" value="P-loop containing nucleoside triphosphate hydrolases"/>
    <property type="match status" value="1"/>
</dbReference>
<dbReference type="SUPFAM" id="SSF90123">
    <property type="entry name" value="ABC transporter transmembrane region"/>
    <property type="match status" value="1"/>
</dbReference>
<dbReference type="GO" id="GO:0016887">
    <property type="term" value="F:ATP hydrolysis activity"/>
    <property type="evidence" value="ECO:0007669"/>
    <property type="project" value="InterPro"/>
</dbReference>
<dbReference type="PROSITE" id="PS50893">
    <property type="entry name" value="ABC_TRANSPORTER_2"/>
    <property type="match status" value="1"/>
</dbReference>
<feature type="transmembrane region" description="Helical" evidence="7">
    <location>
        <begin position="290"/>
        <end position="311"/>
    </location>
</feature>
<dbReference type="InterPro" id="IPR003439">
    <property type="entry name" value="ABC_transporter-like_ATP-bd"/>
</dbReference>
<evidence type="ECO:0000256" key="1">
    <source>
        <dbReference type="ARBA" id="ARBA00004651"/>
    </source>
</evidence>
<dbReference type="Proteomes" id="UP000273143">
    <property type="component" value="Chromosome"/>
</dbReference>
<evidence type="ECO:0000259" key="9">
    <source>
        <dbReference type="PROSITE" id="PS50929"/>
    </source>
</evidence>
<dbReference type="InterPro" id="IPR039421">
    <property type="entry name" value="Type_1_exporter"/>
</dbReference>
<dbReference type="InterPro" id="IPR011527">
    <property type="entry name" value="ABC1_TM_dom"/>
</dbReference>
<evidence type="ECO:0000256" key="6">
    <source>
        <dbReference type="ARBA" id="ARBA00023136"/>
    </source>
</evidence>
<feature type="transmembrane region" description="Helical" evidence="7">
    <location>
        <begin position="85"/>
        <end position="106"/>
    </location>
</feature>
<keyword evidence="11" id="KW-1185">Reference proteome</keyword>
<dbReference type="PANTHER" id="PTHR43394">
    <property type="entry name" value="ATP-DEPENDENT PERMEASE MDL1, MITOCHONDRIAL"/>
    <property type="match status" value="1"/>
</dbReference>
<dbReference type="AlphaFoldDB" id="A0A3Q9JMF6"/>
<feature type="domain" description="ABC transporter" evidence="8">
    <location>
        <begin position="363"/>
        <end position="602"/>
    </location>
</feature>
<dbReference type="InterPro" id="IPR017871">
    <property type="entry name" value="ABC_transporter-like_CS"/>
</dbReference>
<dbReference type="SMART" id="SM00382">
    <property type="entry name" value="AAA"/>
    <property type="match status" value="1"/>
</dbReference>
<dbReference type="FunFam" id="3.40.50.300:FF:000218">
    <property type="entry name" value="Multidrug ABC transporter ATP-binding protein"/>
    <property type="match status" value="1"/>
</dbReference>
<evidence type="ECO:0000256" key="4">
    <source>
        <dbReference type="ARBA" id="ARBA00022840"/>
    </source>
</evidence>
<keyword evidence="3" id="KW-0547">Nucleotide-binding</keyword>
<keyword evidence="4 10" id="KW-0067">ATP-binding</keyword>
<feature type="domain" description="ABC transmembrane type-1" evidence="9">
    <location>
        <begin position="43"/>
        <end position="325"/>
    </location>
</feature>
<dbReference type="PANTHER" id="PTHR43394:SF1">
    <property type="entry name" value="ATP-BINDING CASSETTE SUB-FAMILY B MEMBER 10, MITOCHONDRIAL"/>
    <property type="match status" value="1"/>
</dbReference>
<reference evidence="11" key="1">
    <citation type="submission" date="2018-06" db="EMBL/GenBank/DDBJ databases">
        <title>Complete genome of Pseudomonas insecticola strain QZS01.</title>
        <authorList>
            <person name="Wang J."/>
            <person name="Su Q."/>
        </authorList>
    </citation>
    <scope>NUCLEOTIDE SEQUENCE [LARGE SCALE GENOMIC DNA]</scope>
    <source>
        <strain evidence="11">QZS01</strain>
    </source>
</reference>
<proteinExistence type="predicted"/>